<gene>
    <name evidence="1" type="ORF">BDK61_3481</name>
</gene>
<dbReference type="AlphaFoldDB" id="A0A495RA20"/>
<proteinExistence type="predicted"/>
<evidence type="ECO:0000313" key="1">
    <source>
        <dbReference type="EMBL" id="RKS84081.1"/>
    </source>
</evidence>
<protein>
    <submittedName>
        <fullName evidence="1">Uncharacterized protein</fullName>
    </submittedName>
</protein>
<organism evidence="1 2">
    <name type="scientific">Haloarcula quadrata</name>
    <dbReference type="NCBI Taxonomy" id="182779"/>
    <lineage>
        <taxon>Archaea</taxon>
        <taxon>Methanobacteriati</taxon>
        <taxon>Methanobacteriota</taxon>
        <taxon>Stenosarchaea group</taxon>
        <taxon>Halobacteria</taxon>
        <taxon>Halobacteriales</taxon>
        <taxon>Haloarculaceae</taxon>
        <taxon>Haloarcula</taxon>
    </lineage>
</organism>
<accession>A0A495RA20</accession>
<keyword evidence="2" id="KW-1185">Reference proteome</keyword>
<dbReference type="EMBL" id="RBWW01000001">
    <property type="protein sequence ID" value="RKS84081.1"/>
    <property type="molecule type" value="Genomic_DNA"/>
</dbReference>
<sequence>MIHTHMTHIDDVRSVIDDSQPEQWKYFEKVSPQVSVTSDPETICYVYEEDVNIRLERGNVAVRHPF</sequence>
<reference evidence="1 2" key="1">
    <citation type="submission" date="2018-10" db="EMBL/GenBank/DDBJ databases">
        <title>Genomic Encyclopedia of Archaeal and Bacterial Type Strains, Phase II (KMG-II): from individual species to whole genera.</title>
        <authorList>
            <person name="Goeker M."/>
        </authorList>
    </citation>
    <scope>NUCLEOTIDE SEQUENCE [LARGE SCALE GENOMIC DNA]</scope>
    <source>
        <strain evidence="1 2">DSM 11927</strain>
    </source>
</reference>
<dbReference type="Proteomes" id="UP000268233">
    <property type="component" value="Unassembled WGS sequence"/>
</dbReference>
<comment type="caution">
    <text evidence="1">The sequence shown here is derived from an EMBL/GenBank/DDBJ whole genome shotgun (WGS) entry which is preliminary data.</text>
</comment>
<evidence type="ECO:0000313" key="2">
    <source>
        <dbReference type="Proteomes" id="UP000268233"/>
    </source>
</evidence>
<name>A0A495RA20_9EURY</name>